<evidence type="ECO:0000313" key="2">
    <source>
        <dbReference type="EMBL" id="RDX73031.1"/>
    </source>
</evidence>
<proteinExistence type="predicted"/>
<keyword evidence="3" id="KW-1185">Reference proteome</keyword>
<dbReference type="AlphaFoldDB" id="A0A371F437"/>
<sequence>MECLKTIIYPNVEWDELQGLEGSCEIVLGCMNLHLELWVEEPIPTMDNLQEVKIEKWECSNRICLMIKKRSILEASHERKLDSRIVNYYFVGYAECSRGYTFYDPISRSFFETGNVRILGEVDFEKEENIRNVVFEEESVNNIGQVLVPITIQEKTRVIGDNIHTNIPNIVLEQDYDEIFPQTPIKQPQQCQEVSLRRSIRERRPAISDDYTVFLQEHEDDIGLTKDDPFNFY</sequence>
<dbReference type="Proteomes" id="UP000257109">
    <property type="component" value="Unassembled WGS sequence"/>
</dbReference>
<evidence type="ECO:0000259" key="1">
    <source>
        <dbReference type="Pfam" id="PF25597"/>
    </source>
</evidence>
<evidence type="ECO:0000313" key="3">
    <source>
        <dbReference type="Proteomes" id="UP000257109"/>
    </source>
</evidence>
<name>A0A371F437_MUCPR</name>
<feature type="non-terminal residue" evidence="2">
    <location>
        <position position="1"/>
    </location>
</feature>
<comment type="caution">
    <text evidence="2">The sequence shown here is derived from an EMBL/GenBank/DDBJ whole genome shotgun (WGS) entry which is preliminary data.</text>
</comment>
<feature type="domain" description="Retroviral polymerase SH3-like" evidence="1">
    <location>
        <begin position="76"/>
        <end position="128"/>
    </location>
</feature>
<dbReference type="EMBL" id="QJKJ01010679">
    <property type="protein sequence ID" value="RDX73031.1"/>
    <property type="molecule type" value="Genomic_DNA"/>
</dbReference>
<dbReference type="Pfam" id="PF25597">
    <property type="entry name" value="SH3_retrovirus"/>
    <property type="match status" value="1"/>
</dbReference>
<protein>
    <recommendedName>
        <fullName evidence="1">Retroviral polymerase SH3-like domain-containing protein</fullName>
    </recommendedName>
</protein>
<gene>
    <name evidence="2" type="ORF">CR513_47412</name>
</gene>
<dbReference type="InterPro" id="IPR057670">
    <property type="entry name" value="SH3_retrovirus"/>
</dbReference>
<reference evidence="2" key="1">
    <citation type="submission" date="2018-05" db="EMBL/GenBank/DDBJ databases">
        <title>Draft genome of Mucuna pruriens seed.</title>
        <authorList>
            <person name="Nnadi N.E."/>
            <person name="Vos R."/>
            <person name="Hasami M.H."/>
            <person name="Devisetty U.K."/>
            <person name="Aguiy J.C."/>
        </authorList>
    </citation>
    <scope>NUCLEOTIDE SEQUENCE [LARGE SCALE GENOMIC DNA]</scope>
    <source>
        <strain evidence="2">JCA_2017</strain>
    </source>
</reference>
<dbReference type="OrthoDB" id="1739418at2759"/>
<accession>A0A371F437</accession>
<organism evidence="2 3">
    <name type="scientific">Mucuna pruriens</name>
    <name type="common">Velvet bean</name>
    <name type="synonym">Dolichos pruriens</name>
    <dbReference type="NCBI Taxonomy" id="157652"/>
    <lineage>
        <taxon>Eukaryota</taxon>
        <taxon>Viridiplantae</taxon>
        <taxon>Streptophyta</taxon>
        <taxon>Embryophyta</taxon>
        <taxon>Tracheophyta</taxon>
        <taxon>Spermatophyta</taxon>
        <taxon>Magnoliopsida</taxon>
        <taxon>eudicotyledons</taxon>
        <taxon>Gunneridae</taxon>
        <taxon>Pentapetalae</taxon>
        <taxon>rosids</taxon>
        <taxon>fabids</taxon>
        <taxon>Fabales</taxon>
        <taxon>Fabaceae</taxon>
        <taxon>Papilionoideae</taxon>
        <taxon>50 kb inversion clade</taxon>
        <taxon>NPAAA clade</taxon>
        <taxon>indigoferoid/millettioid clade</taxon>
        <taxon>Phaseoleae</taxon>
        <taxon>Mucuna</taxon>
    </lineage>
</organism>